<evidence type="ECO:0000256" key="4">
    <source>
        <dbReference type="ARBA" id="ARBA00023163"/>
    </source>
</evidence>
<dbReference type="InterPro" id="IPR036388">
    <property type="entry name" value="WH-like_DNA-bd_sf"/>
</dbReference>
<feature type="domain" description="HTH lysR-type" evidence="5">
    <location>
        <begin position="1"/>
        <end position="58"/>
    </location>
</feature>
<dbReference type="InterPro" id="IPR036390">
    <property type="entry name" value="WH_DNA-bd_sf"/>
</dbReference>
<name>A0ABN7ZY29_9BACI</name>
<comment type="caution">
    <text evidence="6">The sequence shown here is derived from an EMBL/GenBank/DDBJ whole genome shotgun (WGS) entry which is preliminary data.</text>
</comment>
<evidence type="ECO:0000313" key="6">
    <source>
        <dbReference type="EMBL" id="CAG9612199.1"/>
    </source>
</evidence>
<reference evidence="6 7" key="1">
    <citation type="submission" date="2021-10" db="EMBL/GenBank/DDBJ databases">
        <authorList>
            <person name="Criscuolo A."/>
        </authorList>
    </citation>
    <scope>NUCLEOTIDE SEQUENCE [LARGE SCALE GENOMIC DNA]</scope>
    <source>
        <strain evidence="7">CIP 111899</strain>
    </source>
</reference>
<dbReference type="SUPFAM" id="SSF53850">
    <property type="entry name" value="Periplasmic binding protein-like II"/>
    <property type="match status" value="1"/>
</dbReference>
<keyword evidence="4" id="KW-0804">Transcription</keyword>
<dbReference type="PANTHER" id="PTHR30126">
    <property type="entry name" value="HTH-TYPE TRANSCRIPTIONAL REGULATOR"/>
    <property type="match status" value="1"/>
</dbReference>
<comment type="similarity">
    <text evidence="1">Belongs to the LysR transcriptional regulatory family.</text>
</comment>
<evidence type="ECO:0000313" key="7">
    <source>
        <dbReference type="Proteomes" id="UP000789423"/>
    </source>
</evidence>
<evidence type="ECO:0000256" key="1">
    <source>
        <dbReference type="ARBA" id="ARBA00009437"/>
    </source>
</evidence>
<accession>A0ABN7ZY29</accession>
<protein>
    <submittedName>
        <fullName evidence="6">HTH-type transcriptional regulator GltC</fullName>
    </submittedName>
</protein>
<sequence>MNIEQLEYAVEVTNAGSLTIAAQNMHVTLSAISQSISALEAELGVLLFTRSRLGTIPTAEGKVIIKKAAEALKKLQELKDEANGFSNTVRGELRIATIPGPMPLLVNTVTNFKKDYPNVKIEIFEKGSQEILDDIRQHKIDMGLIIQFEDIVHKSSGLLFEPLLKGKMVIGVSRNSPLAFNKSITPEELLAHSLVLYKDDYVEWFMNQFTTAYGPADILFTTNNTDAIQKTIKDGLAITVGPDYSFASESTLQKKDIVIIELEIPQQQDVYFAWVRSEGKHYSQICKNLITRLKHELERRIRRE</sequence>
<proteinExistence type="inferred from homology"/>
<dbReference type="Proteomes" id="UP000789423">
    <property type="component" value="Unassembled WGS sequence"/>
</dbReference>
<evidence type="ECO:0000256" key="3">
    <source>
        <dbReference type="ARBA" id="ARBA00023125"/>
    </source>
</evidence>
<dbReference type="EMBL" id="CAKJTI010000004">
    <property type="protein sequence ID" value="CAG9612199.1"/>
    <property type="molecule type" value="Genomic_DNA"/>
</dbReference>
<keyword evidence="2" id="KW-0805">Transcription regulation</keyword>
<gene>
    <name evidence="6" type="primary">gltC_1</name>
    <name evidence="6" type="ORF">BACCIP111899_01371</name>
</gene>
<dbReference type="Gene3D" id="1.10.10.10">
    <property type="entry name" value="Winged helix-like DNA-binding domain superfamily/Winged helix DNA-binding domain"/>
    <property type="match status" value="1"/>
</dbReference>
<evidence type="ECO:0000256" key="2">
    <source>
        <dbReference type="ARBA" id="ARBA00023015"/>
    </source>
</evidence>
<dbReference type="SUPFAM" id="SSF46785">
    <property type="entry name" value="Winged helix' DNA-binding domain"/>
    <property type="match status" value="1"/>
</dbReference>
<dbReference type="PROSITE" id="PS50931">
    <property type="entry name" value="HTH_LYSR"/>
    <property type="match status" value="1"/>
</dbReference>
<dbReference type="InterPro" id="IPR005119">
    <property type="entry name" value="LysR_subst-bd"/>
</dbReference>
<organism evidence="6 7">
    <name type="scientific">Bacillus rhizoplanae</name>
    <dbReference type="NCBI Taxonomy" id="2880966"/>
    <lineage>
        <taxon>Bacteria</taxon>
        <taxon>Bacillati</taxon>
        <taxon>Bacillota</taxon>
        <taxon>Bacilli</taxon>
        <taxon>Bacillales</taxon>
        <taxon>Bacillaceae</taxon>
        <taxon>Bacillus</taxon>
    </lineage>
</organism>
<dbReference type="Gene3D" id="3.40.190.290">
    <property type="match status" value="1"/>
</dbReference>
<dbReference type="CDD" id="cd05466">
    <property type="entry name" value="PBP2_LTTR_substrate"/>
    <property type="match status" value="1"/>
</dbReference>
<dbReference type="PANTHER" id="PTHR30126:SF40">
    <property type="entry name" value="HTH-TYPE TRANSCRIPTIONAL REGULATOR GLTR"/>
    <property type="match status" value="1"/>
</dbReference>
<keyword evidence="7" id="KW-1185">Reference proteome</keyword>
<dbReference type="InterPro" id="IPR000847">
    <property type="entry name" value="LysR_HTH_N"/>
</dbReference>
<evidence type="ECO:0000259" key="5">
    <source>
        <dbReference type="PROSITE" id="PS50931"/>
    </source>
</evidence>
<keyword evidence="3" id="KW-0238">DNA-binding</keyword>
<dbReference type="Pfam" id="PF00126">
    <property type="entry name" value="HTH_1"/>
    <property type="match status" value="1"/>
</dbReference>
<dbReference type="Pfam" id="PF03466">
    <property type="entry name" value="LysR_substrate"/>
    <property type="match status" value="1"/>
</dbReference>
<dbReference type="RefSeq" id="WP_230574393.1">
    <property type="nucleotide sequence ID" value="NZ_CAKJTI010000004.1"/>
</dbReference>
<dbReference type="PRINTS" id="PR00039">
    <property type="entry name" value="HTHLYSR"/>
</dbReference>